<evidence type="ECO:0000313" key="1">
    <source>
        <dbReference type="EMBL" id="KAE9539665.1"/>
    </source>
</evidence>
<keyword evidence="2" id="KW-1185">Reference proteome</keyword>
<evidence type="ECO:0000313" key="2">
    <source>
        <dbReference type="Proteomes" id="UP000475862"/>
    </source>
</evidence>
<proteinExistence type="predicted"/>
<gene>
    <name evidence="1" type="ORF">AGLY_004917</name>
</gene>
<dbReference type="EMBL" id="VYZN01000014">
    <property type="protein sequence ID" value="KAE9539665.1"/>
    <property type="molecule type" value="Genomic_DNA"/>
</dbReference>
<name>A0A6G0TV82_APHGL</name>
<protein>
    <submittedName>
        <fullName evidence="1">Uncharacterized protein</fullName>
    </submittedName>
</protein>
<dbReference type="Proteomes" id="UP000475862">
    <property type="component" value="Unassembled WGS sequence"/>
</dbReference>
<feature type="non-terminal residue" evidence="1">
    <location>
        <position position="1"/>
    </location>
</feature>
<comment type="caution">
    <text evidence="1">The sequence shown here is derived from an EMBL/GenBank/DDBJ whole genome shotgun (WGS) entry which is preliminary data.</text>
</comment>
<reference evidence="1 2" key="1">
    <citation type="submission" date="2019-08" db="EMBL/GenBank/DDBJ databases">
        <title>The genome of the soybean aphid Biotype 1, its phylome, world population structure and adaptation to the North American continent.</title>
        <authorList>
            <person name="Giordano R."/>
            <person name="Donthu R.K."/>
            <person name="Hernandez A.G."/>
            <person name="Wright C.L."/>
            <person name="Zimin A.V."/>
        </authorList>
    </citation>
    <scope>NUCLEOTIDE SEQUENCE [LARGE SCALE GENOMIC DNA]</scope>
    <source>
        <tissue evidence="1">Whole aphids</tissue>
    </source>
</reference>
<organism evidence="1 2">
    <name type="scientific">Aphis glycines</name>
    <name type="common">Soybean aphid</name>
    <dbReference type="NCBI Taxonomy" id="307491"/>
    <lineage>
        <taxon>Eukaryota</taxon>
        <taxon>Metazoa</taxon>
        <taxon>Ecdysozoa</taxon>
        <taxon>Arthropoda</taxon>
        <taxon>Hexapoda</taxon>
        <taxon>Insecta</taxon>
        <taxon>Pterygota</taxon>
        <taxon>Neoptera</taxon>
        <taxon>Paraneoptera</taxon>
        <taxon>Hemiptera</taxon>
        <taxon>Sternorrhyncha</taxon>
        <taxon>Aphidomorpha</taxon>
        <taxon>Aphidoidea</taxon>
        <taxon>Aphididae</taxon>
        <taxon>Aphidini</taxon>
        <taxon>Aphis</taxon>
        <taxon>Aphis</taxon>
    </lineage>
</organism>
<dbReference type="AlphaFoldDB" id="A0A6G0TV82"/>
<sequence length="223" mass="25594">LVYIPLPGPPALKDPPPPIIRFNTHDGTKSLVLTKGTDSKPIITCDKTAKPDVYCGIEVSILILSSFSLSQDGFSSTKYLILLYAIHKLLMIYSNSSNNNSFRNIMVLSLMYHAQIKLLCLQPLPVIYNYKILHMQLQMQLLFHKVIVSLNDFFLLKYFRHETEDNRDFMATGVLQYAVAIFTLVYGYNHNVNKIVPILTEHMLTLLIREDHNIKILFLRLNP</sequence>
<accession>A0A6G0TV82</accession>